<organism evidence="3 4">
    <name type="scientific">Pristionchus pacificus</name>
    <name type="common">Parasitic nematode worm</name>
    <dbReference type="NCBI Taxonomy" id="54126"/>
    <lineage>
        <taxon>Eukaryota</taxon>
        <taxon>Metazoa</taxon>
        <taxon>Ecdysozoa</taxon>
        <taxon>Nematoda</taxon>
        <taxon>Chromadorea</taxon>
        <taxon>Rhabditida</taxon>
        <taxon>Rhabditina</taxon>
        <taxon>Diplogasteromorpha</taxon>
        <taxon>Diplogasteroidea</taxon>
        <taxon>Neodiplogasteridae</taxon>
        <taxon>Pristionchus</taxon>
    </lineage>
</organism>
<accession>A0A2A6BT29</accession>
<gene>
    <name evidence="3" type="primary">WBGene00275676</name>
</gene>
<reference evidence="3" key="2">
    <citation type="submission" date="2022-06" db="UniProtKB">
        <authorList>
            <consortium name="EnsemblMetazoa"/>
        </authorList>
    </citation>
    <scope>IDENTIFICATION</scope>
    <source>
        <strain evidence="3">PS312</strain>
    </source>
</reference>
<dbReference type="AlphaFoldDB" id="A0A2A6BT29"/>
<feature type="compositionally biased region" description="Polar residues" evidence="2">
    <location>
        <begin position="58"/>
        <end position="74"/>
    </location>
</feature>
<feature type="coiled-coil region" evidence="1">
    <location>
        <begin position="1"/>
        <end position="42"/>
    </location>
</feature>
<keyword evidence="1" id="KW-0175">Coiled coil</keyword>
<accession>A0A8R1YWV1</accession>
<evidence type="ECO:0000256" key="1">
    <source>
        <dbReference type="SAM" id="Coils"/>
    </source>
</evidence>
<name>A0A2A6BT29_PRIPA</name>
<proteinExistence type="predicted"/>
<feature type="region of interest" description="Disordered" evidence="2">
    <location>
        <begin position="102"/>
        <end position="125"/>
    </location>
</feature>
<feature type="region of interest" description="Disordered" evidence="2">
    <location>
        <begin position="57"/>
        <end position="83"/>
    </location>
</feature>
<keyword evidence="4" id="KW-1185">Reference proteome</keyword>
<protein>
    <submittedName>
        <fullName evidence="3">Uncharacterized protein</fullName>
    </submittedName>
</protein>
<sequence>AALLAQENERLRAENAQQKAELALLAQENERLRAEKKLELEQMSTTFKTALALKNRKVNQGSRDTSPTVVSVESPTCTLITPTPPTPSLAIKYVMVPLVQPRIPSRPHDNAPASQARPRDDNVRNGHDEERSLYVFIFIFYALLFN</sequence>
<dbReference type="EnsemblMetazoa" id="PPA37307.1">
    <property type="protein sequence ID" value="PPA37307.1"/>
    <property type="gene ID" value="WBGene00275676"/>
</dbReference>
<evidence type="ECO:0000313" key="3">
    <source>
        <dbReference type="EnsemblMetazoa" id="PPA37307.1"/>
    </source>
</evidence>
<evidence type="ECO:0000313" key="4">
    <source>
        <dbReference type="Proteomes" id="UP000005239"/>
    </source>
</evidence>
<evidence type="ECO:0000256" key="2">
    <source>
        <dbReference type="SAM" id="MobiDB-lite"/>
    </source>
</evidence>
<reference evidence="4" key="1">
    <citation type="journal article" date="2008" name="Nat. Genet.">
        <title>The Pristionchus pacificus genome provides a unique perspective on nematode lifestyle and parasitism.</title>
        <authorList>
            <person name="Dieterich C."/>
            <person name="Clifton S.W."/>
            <person name="Schuster L.N."/>
            <person name="Chinwalla A."/>
            <person name="Delehaunty K."/>
            <person name="Dinkelacker I."/>
            <person name="Fulton L."/>
            <person name="Fulton R."/>
            <person name="Godfrey J."/>
            <person name="Minx P."/>
            <person name="Mitreva M."/>
            <person name="Roeseler W."/>
            <person name="Tian H."/>
            <person name="Witte H."/>
            <person name="Yang S.P."/>
            <person name="Wilson R.K."/>
            <person name="Sommer R.J."/>
        </authorList>
    </citation>
    <scope>NUCLEOTIDE SEQUENCE [LARGE SCALE GENOMIC DNA]</scope>
    <source>
        <strain evidence="4">PS312</strain>
    </source>
</reference>
<dbReference type="Proteomes" id="UP000005239">
    <property type="component" value="Unassembled WGS sequence"/>
</dbReference>